<organism evidence="1 2">
    <name type="scientific">Pseudonocardia benzenivorans</name>
    <dbReference type="NCBI Taxonomy" id="228005"/>
    <lineage>
        <taxon>Bacteria</taxon>
        <taxon>Bacillati</taxon>
        <taxon>Actinomycetota</taxon>
        <taxon>Actinomycetes</taxon>
        <taxon>Pseudonocardiales</taxon>
        <taxon>Pseudonocardiaceae</taxon>
        <taxon>Pseudonocardia</taxon>
    </lineage>
</organism>
<proteinExistence type="predicted"/>
<reference evidence="2" key="1">
    <citation type="journal article" date="2019" name="Int. J. Syst. Evol. Microbiol.">
        <title>The Global Catalogue of Microorganisms (GCM) 10K type strain sequencing project: providing services to taxonomists for standard genome sequencing and annotation.</title>
        <authorList>
            <consortium name="The Broad Institute Genomics Platform"/>
            <consortium name="The Broad Institute Genome Sequencing Center for Infectious Disease"/>
            <person name="Wu L."/>
            <person name="Ma J."/>
        </authorList>
    </citation>
    <scope>NUCLEOTIDE SEQUENCE [LARGE SCALE GENOMIC DNA]</scope>
    <source>
        <strain evidence="2">CCUG 49018</strain>
    </source>
</reference>
<name>A0ABW3VCM0_9PSEU</name>
<evidence type="ECO:0000313" key="1">
    <source>
        <dbReference type="EMBL" id="MFD1232571.1"/>
    </source>
</evidence>
<dbReference type="EMBL" id="JBHTMB010000026">
    <property type="protein sequence ID" value="MFD1232571.1"/>
    <property type="molecule type" value="Genomic_DNA"/>
</dbReference>
<accession>A0ABW3VCM0</accession>
<evidence type="ECO:0008006" key="3">
    <source>
        <dbReference type="Google" id="ProtNLM"/>
    </source>
</evidence>
<keyword evidence="2" id="KW-1185">Reference proteome</keyword>
<dbReference type="Proteomes" id="UP001597182">
    <property type="component" value="Unassembled WGS sequence"/>
</dbReference>
<dbReference type="RefSeq" id="WP_132975155.1">
    <property type="nucleotide sequence ID" value="NZ_BAABKS010000085.1"/>
</dbReference>
<gene>
    <name evidence="1" type="ORF">ACFQ34_04675</name>
</gene>
<comment type="caution">
    <text evidence="1">The sequence shown here is derived from an EMBL/GenBank/DDBJ whole genome shotgun (WGS) entry which is preliminary data.</text>
</comment>
<protein>
    <recommendedName>
        <fullName evidence="3">Sigma-70-like protein</fullName>
    </recommendedName>
</protein>
<sequence>MLAVLLDQPDQAIGAATELDRVRSQLDRLGAAVRHEQDALAGLVRRLAAAGLADVQIAELAGIPLAEVARHRAADRDAAVRDAGRREDR</sequence>
<evidence type="ECO:0000313" key="2">
    <source>
        <dbReference type="Proteomes" id="UP001597182"/>
    </source>
</evidence>